<dbReference type="EMBL" id="CP048286">
    <property type="protein sequence ID" value="QHW34996.1"/>
    <property type="molecule type" value="Genomic_DNA"/>
</dbReference>
<accession>A0A6C0P984</accession>
<evidence type="ECO:0008006" key="3">
    <source>
        <dbReference type="Google" id="ProtNLM"/>
    </source>
</evidence>
<name>A0A6C0P984_9BACL</name>
<evidence type="ECO:0000313" key="2">
    <source>
        <dbReference type="Proteomes" id="UP000479114"/>
    </source>
</evidence>
<keyword evidence="2" id="KW-1185">Reference proteome</keyword>
<evidence type="ECO:0000313" key="1">
    <source>
        <dbReference type="EMBL" id="QHW34996.1"/>
    </source>
</evidence>
<organism evidence="1 2">
    <name type="scientific">Paenibacillus rhizovicinus</name>
    <dbReference type="NCBI Taxonomy" id="2704463"/>
    <lineage>
        <taxon>Bacteria</taxon>
        <taxon>Bacillati</taxon>
        <taxon>Bacillota</taxon>
        <taxon>Bacilli</taxon>
        <taxon>Bacillales</taxon>
        <taxon>Paenibacillaceae</taxon>
        <taxon>Paenibacillus</taxon>
    </lineage>
</organism>
<gene>
    <name evidence="1" type="ORF">GZH47_09160</name>
</gene>
<dbReference type="Proteomes" id="UP000479114">
    <property type="component" value="Chromosome"/>
</dbReference>
<dbReference type="RefSeq" id="WP_162645148.1">
    <property type="nucleotide sequence ID" value="NZ_CP048286.1"/>
</dbReference>
<sequence length="67" mass="7572">MQLQQKAMYLVGSPVGISLRNGQGVSGKLCSVQNGEVYVLQYMYASQFATFHYPFNQINDIYPYPNC</sequence>
<dbReference type="AlphaFoldDB" id="A0A6C0P984"/>
<dbReference type="KEGG" id="prz:GZH47_09160"/>
<reference evidence="1 2" key="1">
    <citation type="submission" date="2020-02" db="EMBL/GenBank/DDBJ databases">
        <title>Paenibacillus sp. nov., isolated from rhizosphere soil of tomato.</title>
        <authorList>
            <person name="Weon H.-Y."/>
            <person name="Lee S.A."/>
        </authorList>
    </citation>
    <scope>NUCLEOTIDE SEQUENCE [LARGE SCALE GENOMIC DNA]</scope>
    <source>
        <strain evidence="1 2">14171R-81</strain>
    </source>
</reference>
<proteinExistence type="predicted"/>
<protein>
    <recommendedName>
        <fullName evidence="3">DUF2642 domain-containing protein</fullName>
    </recommendedName>
</protein>